<accession>A0A166D6Q9</accession>
<evidence type="ECO:0000259" key="1">
    <source>
        <dbReference type="Pfam" id="PF22090"/>
    </source>
</evidence>
<proteinExistence type="predicted"/>
<feature type="domain" description="Gins51 C-terminal" evidence="1">
    <location>
        <begin position="292"/>
        <end position="333"/>
    </location>
</feature>
<dbReference type="CDD" id="cd11714">
    <property type="entry name" value="GINS_A_archaea"/>
    <property type="match status" value="1"/>
</dbReference>
<keyword evidence="3" id="KW-1185">Reference proteome</keyword>
<dbReference type="AlphaFoldDB" id="A0A166D6Q9"/>
<dbReference type="PATRIC" id="fig|49547.3.peg.317"/>
<evidence type="ECO:0000313" key="3">
    <source>
        <dbReference type="Proteomes" id="UP000077245"/>
    </source>
</evidence>
<dbReference type="Gene3D" id="3.40.5.50">
    <property type="match status" value="1"/>
</dbReference>
<dbReference type="RefSeq" id="WP_067089330.1">
    <property type="nucleotide sequence ID" value="NZ_LWMV01000043.1"/>
</dbReference>
<protein>
    <recommendedName>
        <fullName evidence="1">Gins51 C-terminal domain-containing protein</fullName>
    </recommendedName>
</protein>
<sequence length="340" mass="39219">MNDDYFQILRELQRMERANLGKLSKVGSDFYKNIHSHMEKLSKIAVGNVFAEEHNTLKHVRSISSEICEIRENKIATAAVDNIRKSYHLFRGKKQFDFIDSQPLNLTPEEEKLYFALIDILKNFRDSISLDKFSNNEFFEEIDEEINEEEDFSTEDENKLDFNENQIDEVIDDISKENIENKDNSNLKVDSTSNIDFNPKPNVKIELEDNNNLHKNVNSNVSNEENNSQKFNNSASNSIELDTNSIGSNDTNDDFYHSEILDELSKDEYDEYVNSLSNKNKPLKNRIQNNPILIFKNLPAIVGVDEKVYGPFSPQDIVTLPNLNGDIIVKSKKGRYIAFS</sequence>
<name>A0A166D6Q9_9EURY</name>
<dbReference type="Pfam" id="PF22090">
    <property type="entry name" value="Gins51_C"/>
    <property type="match status" value="1"/>
</dbReference>
<dbReference type="EMBL" id="LWMV01000043">
    <property type="protein sequence ID" value="KZX15261.1"/>
    <property type="molecule type" value="Genomic_DNA"/>
</dbReference>
<gene>
    <name evidence="2" type="ORF">MBCUR_03020</name>
</gene>
<organism evidence="2 3">
    <name type="scientific">Methanobrevibacter curvatus</name>
    <dbReference type="NCBI Taxonomy" id="49547"/>
    <lineage>
        <taxon>Archaea</taxon>
        <taxon>Methanobacteriati</taxon>
        <taxon>Methanobacteriota</taxon>
        <taxon>Methanomada group</taxon>
        <taxon>Methanobacteria</taxon>
        <taxon>Methanobacteriales</taxon>
        <taxon>Methanobacteriaceae</taxon>
        <taxon>Methanobrevibacter</taxon>
    </lineage>
</organism>
<dbReference type="Proteomes" id="UP000077245">
    <property type="component" value="Unassembled WGS sequence"/>
</dbReference>
<comment type="caution">
    <text evidence="2">The sequence shown here is derived from an EMBL/GenBank/DDBJ whole genome shotgun (WGS) entry which is preliminary data.</text>
</comment>
<reference evidence="2 3" key="1">
    <citation type="submission" date="2016-04" db="EMBL/GenBank/DDBJ databases">
        <title>Genome sequence of Methanobrevibacter curvatus DSM 11111.</title>
        <authorList>
            <person name="Poehlein A."/>
            <person name="Seedorf H."/>
            <person name="Daniel R."/>
        </authorList>
    </citation>
    <scope>NUCLEOTIDE SEQUENCE [LARGE SCALE GENOMIC DNA]</scope>
    <source>
        <strain evidence="2 3">DSM 11111</strain>
    </source>
</reference>
<dbReference type="STRING" id="49547.MBCUR_03020"/>
<dbReference type="OrthoDB" id="82417at2157"/>
<dbReference type="InterPro" id="IPR054314">
    <property type="entry name" value="Gins51_C"/>
</dbReference>
<evidence type="ECO:0000313" key="2">
    <source>
        <dbReference type="EMBL" id="KZX15261.1"/>
    </source>
</evidence>